<keyword evidence="5" id="KW-0999">Mitochondrion inner membrane</keyword>
<keyword evidence="2 10" id="KW-0813">Transport</keyword>
<organism evidence="11 12">
    <name type="scientific">Zygosaccharomyces bailii (strain CLIB 213 / ATCC 58445 / CBS 680 / BCRC 21525 / NBRC 1098 / NCYC 1416 / NRRL Y-2227)</name>
    <dbReference type="NCBI Taxonomy" id="1333698"/>
    <lineage>
        <taxon>Eukaryota</taxon>
        <taxon>Fungi</taxon>
        <taxon>Dikarya</taxon>
        <taxon>Ascomycota</taxon>
        <taxon>Saccharomycotina</taxon>
        <taxon>Saccharomycetes</taxon>
        <taxon>Saccharomycetales</taxon>
        <taxon>Saccharomycetaceae</taxon>
        <taxon>Zygosaccharomyces</taxon>
    </lineage>
</organism>
<comment type="similarity">
    <text evidence="10">Belongs to the mitochondrial carrier (TC 2.A.29) family.</text>
</comment>
<dbReference type="GO" id="GO:0055085">
    <property type="term" value="P:transmembrane transport"/>
    <property type="evidence" value="ECO:0007669"/>
    <property type="project" value="InterPro"/>
</dbReference>
<keyword evidence="3 9" id="KW-0812">Transmembrane</keyword>
<comment type="subcellular location">
    <subcellularLocation>
        <location evidence="1">Mitochondrion inner membrane</location>
        <topology evidence="1">Multi-pass membrane protein</topology>
    </subcellularLocation>
</comment>
<dbReference type="PRINTS" id="PR00926">
    <property type="entry name" value="MITOCARRIER"/>
</dbReference>
<protein>
    <submittedName>
        <fullName evidence="11">ZYBA0S03-03818g1_1</fullName>
    </submittedName>
</protein>
<dbReference type="Gene3D" id="1.50.40.10">
    <property type="entry name" value="Mitochondrial carrier domain"/>
    <property type="match status" value="1"/>
</dbReference>
<evidence type="ECO:0000256" key="1">
    <source>
        <dbReference type="ARBA" id="ARBA00004448"/>
    </source>
</evidence>
<dbReference type="Pfam" id="PF00153">
    <property type="entry name" value="Mito_carr"/>
    <property type="match status" value="3"/>
</dbReference>
<evidence type="ECO:0000256" key="5">
    <source>
        <dbReference type="ARBA" id="ARBA00022792"/>
    </source>
</evidence>
<evidence type="ECO:0000256" key="4">
    <source>
        <dbReference type="ARBA" id="ARBA00022737"/>
    </source>
</evidence>
<keyword evidence="6" id="KW-1133">Transmembrane helix</keyword>
<keyword evidence="8 9" id="KW-0472">Membrane</keyword>
<evidence type="ECO:0000256" key="10">
    <source>
        <dbReference type="RuleBase" id="RU000488"/>
    </source>
</evidence>
<evidence type="ECO:0000313" key="11">
    <source>
        <dbReference type="EMBL" id="CDF88870.1"/>
    </source>
</evidence>
<feature type="repeat" description="Solcar" evidence="9">
    <location>
        <begin position="108"/>
        <end position="193"/>
    </location>
</feature>
<dbReference type="InterPro" id="IPR023395">
    <property type="entry name" value="MCP_dom_sf"/>
</dbReference>
<evidence type="ECO:0000256" key="3">
    <source>
        <dbReference type="ARBA" id="ARBA00022692"/>
    </source>
</evidence>
<evidence type="ECO:0000256" key="2">
    <source>
        <dbReference type="ARBA" id="ARBA00022448"/>
    </source>
</evidence>
<proteinExistence type="inferred from homology"/>
<feature type="repeat" description="Solcar" evidence="9">
    <location>
        <begin position="13"/>
        <end position="101"/>
    </location>
</feature>
<evidence type="ECO:0000313" key="12">
    <source>
        <dbReference type="Proteomes" id="UP000019375"/>
    </source>
</evidence>
<reference evidence="12" key="1">
    <citation type="journal article" date="2013" name="Genome Announc.">
        <title>Genome sequence of the food spoilage yeast Zygosaccharomyces bailii CLIB 213(T).</title>
        <authorList>
            <person name="Galeote V."/>
            <person name="Bigey F."/>
            <person name="Devillers H."/>
            <person name="Neuveglise C."/>
            <person name="Dequin S."/>
        </authorList>
    </citation>
    <scope>NUCLEOTIDE SEQUENCE [LARGE SCALE GENOMIC DNA]</scope>
    <source>
        <strain evidence="12">CLIB 213 / ATCC 58445 / CBS 680 / CCRC 21525 / NBRC 1098 / NCYC 1416 / NRRL Y-2227</strain>
    </source>
</reference>
<dbReference type="Proteomes" id="UP000019375">
    <property type="component" value="Unassembled WGS sequence"/>
</dbReference>
<dbReference type="OrthoDB" id="18574at2759"/>
<dbReference type="PROSITE" id="PS50920">
    <property type="entry name" value="SOLCAR"/>
    <property type="match status" value="3"/>
</dbReference>
<keyword evidence="4" id="KW-0677">Repeat</keyword>
<keyword evidence="12" id="KW-1185">Reference proteome</keyword>
<keyword evidence="7" id="KW-0496">Mitochondrion</keyword>
<feature type="repeat" description="Solcar" evidence="9">
    <location>
        <begin position="206"/>
        <end position="306"/>
    </location>
</feature>
<dbReference type="AlphaFoldDB" id="A0A8J2T5X7"/>
<evidence type="ECO:0000256" key="8">
    <source>
        <dbReference type="ARBA" id="ARBA00023136"/>
    </source>
</evidence>
<accession>A0A8J2T5X7</accession>
<evidence type="ECO:0000256" key="9">
    <source>
        <dbReference type="PROSITE-ProRule" id="PRU00282"/>
    </source>
</evidence>
<dbReference type="InterPro" id="IPR018108">
    <property type="entry name" value="MCP_transmembrane"/>
</dbReference>
<sequence length="309" mass="34119">MASKDHLRKGENTEVALSLVAGSVSGMMARTLTAPMDTVKIRLQVIPAGSKAGEIGIWKIITDLARQEGLRGFWKGNVPGSAMYVVYGGVQFSSYSFYNNSLSGIGWTPQFHSWVVGALAGITSSIVSYPFDVLRTRFAADRQVKLSSFSKTVGEIWSNKGYKGFFKGCCSSMLVISMGTSIMFGTYENIRVYCDLTRSEYGSKRWHRTLENSASSLGATFAKLVTFPLDTSRRRLVISDSTNFSPFTQKTVVYERHRGAGVFKIGLQILRHEGIFALYRGLPLALLKSVPTTALTFWAYEACMRVLAN</sequence>
<dbReference type="GO" id="GO:0005743">
    <property type="term" value="C:mitochondrial inner membrane"/>
    <property type="evidence" value="ECO:0007669"/>
    <property type="project" value="UniProtKB-SubCell"/>
</dbReference>
<dbReference type="InterPro" id="IPR002067">
    <property type="entry name" value="MCP"/>
</dbReference>
<dbReference type="EMBL" id="HG316456">
    <property type="protein sequence ID" value="CDF88870.1"/>
    <property type="molecule type" value="Genomic_DNA"/>
</dbReference>
<dbReference type="PANTHER" id="PTHR24089">
    <property type="entry name" value="SOLUTE CARRIER FAMILY 25"/>
    <property type="match status" value="1"/>
</dbReference>
<dbReference type="SUPFAM" id="SSF103506">
    <property type="entry name" value="Mitochondrial carrier"/>
    <property type="match status" value="1"/>
</dbReference>
<evidence type="ECO:0000256" key="7">
    <source>
        <dbReference type="ARBA" id="ARBA00023128"/>
    </source>
</evidence>
<evidence type="ECO:0000256" key="6">
    <source>
        <dbReference type="ARBA" id="ARBA00022989"/>
    </source>
</evidence>
<gene>
    <name evidence="11" type="ORF">BN860_03818g</name>
</gene>
<name>A0A8J2T5X7_ZYGB2</name>